<sequence>MTGPATIDATTRGYNALMQTLVGNRPANGGAYAGRTVKQVREAQQGARTAANETKGGA</sequence>
<dbReference type="AlphaFoldDB" id="C7Q2Q3"/>
<dbReference type="HOGENOM" id="CLU_2970979_0_0_11"/>
<dbReference type="InParanoid" id="C7Q2Q3"/>
<gene>
    <name evidence="1" type="ordered locus">Caci_2886</name>
</gene>
<keyword evidence="2" id="KW-1185">Reference proteome</keyword>
<reference evidence="1 2" key="1">
    <citation type="journal article" date="2009" name="Stand. Genomic Sci.">
        <title>Complete genome sequence of Catenulispora acidiphila type strain (ID 139908).</title>
        <authorList>
            <person name="Copeland A."/>
            <person name="Lapidus A."/>
            <person name="Glavina Del Rio T."/>
            <person name="Nolan M."/>
            <person name="Lucas S."/>
            <person name="Chen F."/>
            <person name="Tice H."/>
            <person name="Cheng J.F."/>
            <person name="Bruce D."/>
            <person name="Goodwin L."/>
            <person name="Pitluck S."/>
            <person name="Mikhailova N."/>
            <person name="Pati A."/>
            <person name="Ivanova N."/>
            <person name="Mavromatis K."/>
            <person name="Chen A."/>
            <person name="Palaniappan K."/>
            <person name="Chain P."/>
            <person name="Land M."/>
            <person name="Hauser L."/>
            <person name="Chang Y.J."/>
            <person name="Jeffries C.D."/>
            <person name="Chertkov O."/>
            <person name="Brettin T."/>
            <person name="Detter J.C."/>
            <person name="Han C."/>
            <person name="Ali Z."/>
            <person name="Tindall B.J."/>
            <person name="Goker M."/>
            <person name="Bristow J."/>
            <person name="Eisen J.A."/>
            <person name="Markowitz V."/>
            <person name="Hugenholtz P."/>
            <person name="Kyrpides N.C."/>
            <person name="Klenk H.P."/>
        </authorList>
    </citation>
    <scope>NUCLEOTIDE SEQUENCE [LARGE SCALE GENOMIC DNA]</scope>
    <source>
        <strain evidence="2">DSM 44928 / JCM 14897 / NBRC 102108 / NRRL B-24433 / ID139908</strain>
    </source>
</reference>
<name>C7Q2Q3_CATAD</name>
<dbReference type="Proteomes" id="UP000000851">
    <property type="component" value="Chromosome"/>
</dbReference>
<dbReference type="KEGG" id="cai:Caci_2886"/>
<evidence type="ECO:0000313" key="2">
    <source>
        <dbReference type="Proteomes" id="UP000000851"/>
    </source>
</evidence>
<evidence type="ECO:0000313" key="1">
    <source>
        <dbReference type="EMBL" id="ACU71795.1"/>
    </source>
</evidence>
<dbReference type="STRING" id="479433.Caci_2886"/>
<dbReference type="EMBL" id="CP001700">
    <property type="protein sequence ID" value="ACU71795.1"/>
    <property type="molecule type" value="Genomic_DNA"/>
</dbReference>
<dbReference type="RefSeq" id="WP_012787088.1">
    <property type="nucleotide sequence ID" value="NC_013131.1"/>
</dbReference>
<proteinExistence type="predicted"/>
<accession>C7Q2Q3</accession>
<protein>
    <submittedName>
        <fullName evidence="1">Uncharacterized protein</fullName>
    </submittedName>
</protein>
<organism evidence="1 2">
    <name type="scientific">Catenulispora acidiphila (strain DSM 44928 / JCM 14897 / NBRC 102108 / NRRL B-24433 / ID139908)</name>
    <dbReference type="NCBI Taxonomy" id="479433"/>
    <lineage>
        <taxon>Bacteria</taxon>
        <taxon>Bacillati</taxon>
        <taxon>Actinomycetota</taxon>
        <taxon>Actinomycetes</taxon>
        <taxon>Catenulisporales</taxon>
        <taxon>Catenulisporaceae</taxon>
        <taxon>Catenulispora</taxon>
    </lineage>
</organism>